<dbReference type="Proteomes" id="UP000663829">
    <property type="component" value="Unassembled WGS sequence"/>
</dbReference>
<dbReference type="PROSITE" id="PS50088">
    <property type="entry name" value="ANK_REPEAT"/>
    <property type="match status" value="1"/>
</dbReference>
<keyword evidence="7" id="KW-1185">Reference proteome</keyword>
<dbReference type="PROSITE" id="PS50297">
    <property type="entry name" value="ANK_REP_REGION"/>
    <property type="match status" value="1"/>
</dbReference>
<dbReference type="PROSITE" id="PS50005">
    <property type="entry name" value="TPR"/>
    <property type="match status" value="1"/>
</dbReference>
<feature type="repeat" description="TPR" evidence="4">
    <location>
        <begin position="445"/>
        <end position="478"/>
    </location>
</feature>
<dbReference type="InterPro" id="IPR036770">
    <property type="entry name" value="Ankyrin_rpt-contain_sf"/>
</dbReference>
<dbReference type="Gene3D" id="1.25.40.20">
    <property type="entry name" value="Ankyrin repeat-containing domain"/>
    <property type="match status" value="2"/>
</dbReference>
<keyword evidence="4" id="KW-0802">TPR repeat</keyword>
<keyword evidence="1" id="KW-0677">Repeat</keyword>
<dbReference type="InterPro" id="IPR019734">
    <property type="entry name" value="TPR_rpt"/>
</dbReference>
<dbReference type="OrthoDB" id="20727at2759"/>
<dbReference type="PANTHER" id="PTHR24198:SF165">
    <property type="entry name" value="ANKYRIN REPEAT-CONTAINING PROTEIN-RELATED"/>
    <property type="match status" value="1"/>
</dbReference>
<proteinExistence type="predicted"/>
<dbReference type="SUPFAM" id="SSF48403">
    <property type="entry name" value="Ankyrin repeat"/>
    <property type="match status" value="1"/>
</dbReference>
<protein>
    <submittedName>
        <fullName evidence="5">Uncharacterized protein</fullName>
    </submittedName>
</protein>
<feature type="repeat" description="ANK" evidence="3">
    <location>
        <begin position="180"/>
        <end position="200"/>
    </location>
</feature>
<reference evidence="5" key="1">
    <citation type="submission" date="2021-02" db="EMBL/GenBank/DDBJ databases">
        <authorList>
            <person name="Nowell W R."/>
        </authorList>
    </citation>
    <scope>NUCLEOTIDE SEQUENCE</scope>
</reference>
<evidence type="ECO:0000256" key="3">
    <source>
        <dbReference type="PROSITE-ProRule" id="PRU00023"/>
    </source>
</evidence>
<dbReference type="InterPro" id="IPR011990">
    <property type="entry name" value="TPR-like_helical_dom_sf"/>
</dbReference>
<evidence type="ECO:0000256" key="1">
    <source>
        <dbReference type="ARBA" id="ARBA00022737"/>
    </source>
</evidence>
<dbReference type="Pfam" id="PF12796">
    <property type="entry name" value="Ank_2"/>
    <property type="match status" value="2"/>
</dbReference>
<dbReference type="SMART" id="SM00248">
    <property type="entry name" value="ANK"/>
    <property type="match status" value="5"/>
</dbReference>
<gene>
    <name evidence="5" type="ORF">GPM918_LOCUS13195</name>
    <name evidence="6" type="ORF">SRO942_LOCUS13195</name>
</gene>
<organism evidence="5 7">
    <name type="scientific">Didymodactylos carnosus</name>
    <dbReference type="NCBI Taxonomy" id="1234261"/>
    <lineage>
        <taxon>Eukaryota</taxon>
        <taxon>Metazoa</taxon>
        <taxon>Spiralia</taxon>
        <taxon>Gnathifera</taxon>
        <taxon>Rotifera</taxon>
        <taxon>Eurotatoria</taxon>
        <taxon>Bdelloidea</taxon>
        <taxon>Philodinida</taxon>
        <taxon>Philodinidae</taxon>
        <taxon>Didymodactylos</taxon>
    </lineage>
</organism>
<evidence type="ECO:0000313" key="7">
    <source>
        <dbReference type="Proteomes" id="UP000663829"/>
    </source>
</evidence>
<evidence type="ECO:0000313" key="5">
    <source>
        <dbReference type="EMBL" id="CAF0989828.1"/>
    </source>
</evidence>
<dbReference type="EMBL" id="CAJNOQ010002995">
    <property type="protein sequence ID" value="CAF0989828.1"/>
    <property type="molecule type" value="Genomic_DNA"/>
</dbReference>
<sequence>MTSAPYPHVFRAISRYVDVWNGTLRCFVSTGIPYVVYSMHQQHQNDTYQITSIVTKYEPHNSCETPQTPTTDNFITKKNFLTYATSSSDDLDENNNAYHTSLTGGILLVSPDVSKIFDYAEHGNFEGMNKVLQVHHTQAVQMKNEKEQTLLHVAVIFSFSYVWIRLLLMRESNPCAQDKDGYTPLHYAVEKDDVEMVKALTARFCIKLNTLPDAAIDKIHADCMRALTVTDKLGRTVFMLACYKGSLKCATYLNPQQTQDNFNMTDIYGDTSLHYAVARDDKYLTEMLLTGGKADVNGGELTRPSALDVAIFNQNSKLTELLLTNKGKSRCFIKRKTQNRTMFEDDLNLIIKRLPAASCKEEKQQVDTVNIDSSFKALESQHCTSATTVAEVVMGDDTLGKQATECDKTTVHQITVKNCHSALRCRLQHHVLLMKELGYLHPDVAKSHYNIALIYHITGDYASALIHYEKAIDIVEQLSLSLHDYVDIPDYYANRALIHAIHQEFDSACKNFIQALEMRKAYFPKHFDVIQRLEQLIEKVKPQMNLYCV</sequence>
<evidence type="ECO:0000313" key="6">
    <source>
        <dbReference type="EMBL" id="CAF3761925.1"/>
    </source>
</evidence>
<accession>A0A814FZR7</accession>
<dbReference type="InterPro" id="IPR002110">
    <property type="entry name" value="Ankyrin_rpt"/>
</dbReference>
<dbReference type="Pfam" id="PF13424">
    <property type="entry name" value="TPR_12"/>
    <property type="match status" value="1"/>
</dbReference>
<name>A0A814FZR7_9BILA</name>
<dbReference type="SMART" id="SM00028">
    <property type="entry name" value="TPR"/>
    <property type="match status" value="2"/>
</dbReference>
<keyword evidence="2 3" id="KW-0040">ANK repeat</keyword>
<dbReference type="Gene3D" id="1.25.40.10">
    <property type="entry name" value="Tetratricopeptide repeat domain"/>
    <property type="match status" value="1"/>
</dbReference>
<dbReference type="SUPFAM" id="SSF48452">
    <property type="entry name" value="TPR-like"/>
    <property type="match status" value="1"/>
</dbReference>
<evidence type="ECO:0000256" key="2">
    <source>
        <dbReference type="ARBA" id="ARBA00023043"/>
    </source>
</evidence>
<dbReference type="AlphaFoldDB" id="A0A814FZR7"/>
<dbReference type="PANTHER" id="PTHR24198">
    <property type="entry name" value="ANKYRIN REPEAT AND PROTEIN KINASE DOMAIN-CONTAINING PROTEIN"/>
    <property type="match status" value="1"/>
</dbReference>
<dbReference type="Proteomes" id="UP000681722">
    <property type="component" value="Unassembled WGS sequence"/>
</dbReference>
<comment type="caution">
    <text evidence="5">The sequence shown here is derived from an EMBL/GenBank/DDBJ whole genome shotgun (WGS) entry which is preliminary data.</text>
</comment>
<dbReference type="EMBL" id="CAJOBC010002995">
    <property type="protein sequence ID" value="CAF3761925.1"/>
    <property type="molecule type" value="Genomic_DNA"/>
</dbReference>
<evidence type="ECO:0000256" key="4">
    <source>
        <dbReference type="PROSITE-ProRule" id="PRU00339"/>
    </source>
</evidence>